<dbReference type="Pfam" id="PF00436">
    <property type="entry name" value="SSB"/>
    <property type="match status" value="1"/>
</dbReference>
<organism evidence="3 4">
    <name type="scientific">Zophobas morio</name>
    <dbReference type="NCBI Taxonomy" id="2755281"/>
    <lineage>
        <taxon>Eukaryota</taxon>
        <taxon>Metazoa</taxon>
        <taxon>Ecdysozoa</taxon>
        <taxon>Arthropoda</taxon>
        <taxon>Hexapoda</taxon>
        <taxon>Insecta</taxon>
        <taxon>Pterygota</taxon>
        <taxon>Neoptera</taxon>
        <taxon>Endopterygota</taxon>
        <taxon>Coleoptera</taxon>
        <taxon>Polyphaga</taxon>
        <taxon>Cucujiformia</taxon>
        <taxon>Tenebrionidae</taxon>
        <taxon>Zophobas</taxon>
    </lineage>
</organism>
<dbReference type="FunFam" id="2.40.50.140:FF:000269">
    <property type="entry name" value="Single-stranded DNA-binding protein"/>
    <property type="match status" value="1"/>
</dbReference>
<reference evidence="3" key="1">
    <citation type="journal article" date="2023" name="G3 (Bethesda)">
        <title>Whole genome assemblies of Zophobas morio and Tenebrio molitor.</title>
        <authorList>
            <person name="Kaur S."/>
            <person name="Stinson S.A."/>
            <person name="diCenzo G.C."/>
        </authorList>
    </citation>
    <scope>NUCLEOTIDE SEQUENCE</scope>
    <source>
        <strain evidence="3">QUZm001</strain>
    </source>
</reference>
<keyword evidence="1 2" id="KW-0238">DNA-binding</keyword>
<dbReference type="GO" id="GO:0003697">
    <property type="term" value="F:single-stranded DNA binding"/>
    <property type="evidence" value="ECO:0007669"/>
    <property type="project" value="InterPro"/>
</dbReference>
<name>A0AA38MIH7_9CUCU</name>
<dbReference type="CDD" id="cd04496">
    <property type="entry name" value="SSB_OBF"/>
    <property type="match status" value="1"/>
</dbReference>
<evidence type="ECO:0000256" key="1">
    <source>
        <dbReference type="ARBA" id="ARBA00023125"/>
    </source>
</evidence>
<evidence type="ECO:0000313" key="4">
    <source>
        <dbReference type="Proteomes" id="UP001168821"/>
    </source>
</evidence>
<dbReference type="PANTHER" id="PTHR10302">
    <property type="entry name" value="SINGLE-STRANDED DNA-BINDING PROTEIN"/>
    <property type="match status" value="1"/>
</dbReference>
<accession>A0AA38MIH7</accession>
<dbReference type="InterPro" id="IPR011344">
    <property type="entry name" value="ssDNA-bd"/>
</dbReference>
<dbReference type="GO" id="GO:0042645">
    <property type="term" value="C:mitochondrial nucleoid"/>
    <property type="evidence" value="ECO:0007669"/>
    <property type="project" value="TreeGrafter"/>
</dbReference>
<protein>
    <recommendedName>
        <fullName evidence="5">Single-stranded DNA-binding protein, mitochondrial</fullName>
    </recommendedName>
</protein>
<keyword evidence="4" id="KW-1185">Reference proteome</keyword>
<evidence type="ECO:0000313" key="3">
    <source>
        <dbReference type="EMBL" id="KAJ3657369.1"/>
    </source>
</evidence>
<sequence length="152" mass="17237">MFPIKARGALSLLRAVKEPRFLRLNTTTTTDYEPPRIEKSINSVQLLGRVGADPQKKGTEEHPIAVFSMATHTNYRYESGQFLQRTEWHRIVCFKPGLRETILNFLKKGQRVHVTGRITYGEVKGDDGTARSTTAIAADDVIFFNSAEQKRK</sequence>
<proteinExistence type="inferred from homology"/>
<dbReference type="GO" id="GO:0006264">
    <property type="term" value="P:mitochondrial DNA replication"/>
    <property type="evidence" value="ECO:0007669"/>
    <property type="project" value="TreeGrafter"/>
</dbReference>
<dbReference type="Gene3D" id="2.40.50.140">
    <property type="entry name" value="Nucleic acid-binding proteins"/>
    <property type="match status" value="1"/>
</dbReference>
<dbReference type="PANTHER" id="PTHR10302:SF0">
    <property type="entry name" value="SINGLE-STRANDED DNA-BINDING PROTEIN, MITOCHONDRIAL"/>
    <property type="match status" value="1"/>
</dbReference>
<dbReference type="AlphaFoldDB" id="A0AA38MIH7"/>
<dbReference type="NCBIfam" id="TIGR00621">
    <property type="entry name" value="ssb"/>
    <property type="match status" value="1"/>
</dbReference>
<dbReference type="Proteomes" id="UP001168821">
    <property type="component" value="Unassembled WGS sequence"/>
</dbReference>
<dbReference type="HAMAP" id="MF_00984">
    <property type="entry name" value="SSB"/>
    <property type="match status" value="1"/>
</dbReference>
<evidence type="ECO:0008006" key="5">
    <source>
        <dbReference type="Google" id="ProtNLM"/>
    </source>
</evidence>
<evidence type="ECO:0000256" key="2">
    <source>
        <dbReference type="PROSITE-ProRule" id="PRU00252"/>
    </source>
</evidence>
<gene>
    <name evidence="3" type="ORF">Zmor_009178</name>
</gene>
<dbReference type="EMBL" id="JALNTZ010000003">
    <property type="protein sequence ID" value="KAJ3657369.1"/>
    <property type="molecule type" value="Genomic_DNA"/>
</dbReference>
<dbReference type="InterPro" id="IPR000424">
    <property type="entry name" value="Primosome_PriB/ssb"/>
</dbReference>
<dbReference type="PROSITE" id="PS50935">
    <property type="entry name" value="SSB"/>
    <property type="match status" value="1"/>
</dbReference>
<comment type="caution">
    <text evidence="3">The sequence shown here is derived from an EMBL/GenBank/DDBJ whole genome shotgun (WGS) entry which is preliminary data.</text>
</comment>
<dbReference type="InterPro" id="IPR012340">
    <property type="entry name" value="NA-bd_OB-fold"/>
</dbReference>
<dbReference type="SUPFAM" id="SSF50249">
    <property type="entry name" value="Nucleic acid-binding proteins"/>
    <property type="match status" value="1"/>
</dbReference>